<dbReference type="PROSITE" id="PS50048">
    <property type="entry name" value="ZN2_CY6_FUNGAL_2"/>
    <property type="match status" value="1"/>
</dbReference>
<feature type="domain" description="Zn(2)-C6 fungal-type" evidence="3">
    <location>
        <begin position="28"/>
        <end position="56"/>
    </location>
</feature>
<dbReference type="CDD" id="cd12148">
    <property type="entry name" value="fungal_TF_MHR"/>
    <property type="match status" value="1"/>
</dbReference>
<dbReference type="STRING" id="253628.A0A0D1YHY8"/>
<organism evidence="4 5">
    <name type="scientific">Verruconis gallopava</name>
    <dbReference type="NCBI Taxonomy" id="253628"/>
    <lineage>
        <taxon>Eukaryota</taxon>
        <taxon>Fungi</taxon>
        <taxon>Dikarya</taxon>
        <taxon>Ascomycota</taxon>
        <taxon>Pezizomycotina</taxon>
        <taxon>Dothideomycetes</taxon>
        <taxon>Pleosporomycetidae</taxon>
        <taxon>Venturiales</taxon>
        <taxon>Sympoventuriaceae</taxon>
        <taxon>Verruconis</taxon>
    </lineage>
</organism>
<evidence type="ECO:0000256" key="1">
    <source>
        <dbReference type="ARBA" id="ARBA00004123"/>
    </source>
</evidence>
<dbReference type="AlphaFoldDB" id="A0A0D1YHY8"/>
<name>A0A0D1YHY8_9PEZI</name>
<dbReference type="GeneID" id="27315964"/>
<dbReference type="CDD" id="cd00067">
    <property type="entry name" value="GAL4"/>
    <property type="match status" value="1"/>
</dbReference>
<dbReference type="PANTHER" id="PTHR37534">
    <property type="entry name" value="TRANSCRIPTIONAL ACTIVATOR PROTEIN UGA3"/>
    <property type="match status" value="1"/>
</dbReference>
<dbReference type="InParanoid" id="A0A0D1YHY8"/>
<dbReference type="OrthoDB" id="2015447at2759"/>
<dbReference type="GO" id="GO:0005634">
    <property type="term" value="C:nucleus"/>
    <property type="evidence" value="ECO:0007669"/>
    <property type="project" value="UniProtKB-SubCell"/>
</dbReference>
<dbReference type="InterPro" id="IPR001138">
    <property type="entry name" value="Zn2Cys6_DnaBD"/>
</dbReference>
<dbReference type="GO" id="GO:0000981">
    <property type="term" value="F:DNA-binding transcription factor activity, RNA polymerase II-specific"/>
    <property type="evidence" value="ECO:0007669"/>
    <property type="project" value="InterPro"/>
</dbReference>
<dbReference type="EMBL" id="KN847563">
    <property type="protein sequence ID" value="KIW00467.1"/>
    <property type="molecule type" value="Genomic_DNA"/>
</dbReference>
<evidence type="ECO:0000259" key="3">
    <source>
        <dbReference type="PROSITE" id="PS50048"/>
    </source>
</evidence>
<dbReference type="Proteomes" id="UP000053259">
    <property type="component" value="Unassembled WGS sequence"/>
</dbReference>
<dbReference type="Pfam" id="PF11951">
    <property type="entry name" value="Fungal_trans_2"/>
    <property type="match status" value="1"/>
</dbReference>
<reference evidence="4 5" key="1">
    <citation type="submission" date="2015-01" db="EMBL/GenBank/DDBJ databases">
        <title>The Genome Sequence of Ochroconis gallopava CBS43764.</title>
        <authorList>
            <consortium name="The Broad Institute Genomics Platform"/>
            <person name="Cuomo C."/>
            <person name="de Hoog S."/>
            <person name="Gorbushina A."/>
            <person name="Stielow B."/>
            <person name="Teixiera M."/>
            <person name="Abouelleil A."/>
            <person name="Chapman S.B."/>
            <person name="Priest M."/>
            <person name="Young S.K."/>
            <person name="Wortman J."/>
            <person name="Nusbaum C."/>
            <person name="Birren B."/>
        </authorList>
    </citation>
    <scope>NUCLEOTIDE SEQUENCE [LARGE SCALE GENOMIC DNA]</scope>
    <source>
        <strain evidence="4 5">CBS 43764</strain>
    </source>
</reference>
<evidence type="ECO:0000313" key="4">
    <source>
        <dbReference type="EMBL" id="KIW00467.1"/>
    </source>
</evidence>
<dbReference type="PANTHER" id="PTHR37534:SF46">
    <property type="entry name" value="ZN(II)2CYS6 TRANSCRIPTION FACTOR (EUROFUNG)"/>
    <property type="match status" value="1"/>
</dbReference>
<dbReference type="HOGENOM" id="CLU_028540_1_1_1"/>
<dbReference type="InterPro" id="IPR036864">
    <property type="entry name" value="Zn2-C6_fun-type_DNA-bd_sf"/>
</dbReference>
<accession>A0A0D1YHY8</accession>
<keyword evidence="5" id="KW-1185">Reference proteome</keyword>
<keyword evidence="2" id="KW-0539">Nucleus</keyword>
<evidence type="ECO:0000256" key="2">
    <source>
        <dbReference type="ARBA" id="ARBA00023242"/>
    </source>
</evidence>
<dbReference type="SUPFAM" id="SSF57701">
    <property type="entry name" value="Zn2/Cys6 DNA-binding domain"/>
    <property type="match status" value="1"/>
</dbReference>
<dbReference type="VEuPathDB" id="FungiDB:PV09_07991"/>
<gene>
    <name evidence="4" type="ORF">PV09_07991</name>
</gene>
<dbReference type="InterPro" id="IPR021858">
    <property type="entry name" value="Fun_TF"/>
</dbReference>
<sequence>MGLSPQQIRFRTTNQGGRTNSLAFAKQDCHTCANSRAKCDRRRPKCGTCLQSGRTCGGFTLDIRWKDNLKSTLASHSVPYPSSSSVQGKDNQIFKFVQGRGKRRRLQKGQKHGEYDGFSYQWRVPTSILVQDYGSETSSKTPNDYSASLTVLDAAEDIGGPVYEQFPPQRFGDSESLRMCTTLAKCNLNIPASELIHAEDVVDFESSATSDYIILGDDSTTNQFFNLSYNNIGPCTIQFSNVADKYRAVLELYDRDYCVIPLSGDCQSNPFRVDNARIHDAPFLLHAVLALATQHLAKQNKTQDFSTEMLSHWSNAMQLFSCALSQPSQILMIDTLLILINFEITQSASAYWGVHLNGARNLLEQSSALQRIAVNSKLRAQVAMLVWWDVTIAFISRRQPRLPQTYLQAVKSCKESNSWSFFTLNGCPIEFVSSMARLAKLASIYEKTLQMEWTTFNDFPVFAEMCQIQAFVNPEHVFLDDLDAHTLDDNVDLKRNRYHCIEAWRNAILLYVYQVFLPRKDQDNVRKRAYLARSVLDNVRCIPRSDMIQKQVLLPVFLAGAEVKTDADREFSKQYCTYWSAASRFYHFGSASELLEEIWDEMDKSADEQYWWGVKVSSHGTTHADDKEDSMIQEILLG</sequence>
<evidence type="ECO:0000313" key="5">
    <source>
        <dbReference type="Proteomes" id="UP000053259"/>
    </source>
</evidence>
<comment type="subcellular location">
    <subcellularLocation>
        <location evidence="1">Nucleus</location>
    </subcellularLocation>
</comment>
<dbReference type="GO" id="GO:0008270">
    <property type="term" value="F:zinc ion binding"/>
    <property type="evidence" value="ECO:0007669"/>
    <property type="project" value="InterPro"/>
</dbReference>
<dbReference type="RefSeq" id="XP_016210336.1">
    <property type="nucleotide sequence ID" value="XM_016361832.1"/>
</dbReference>
<dbReference type="Gene3D" id="4.10.240.10">
    <property type="entry name" value="Zn(2)-C6 fungal-type DNA-binding domain"/>
    <property type="match status" value="1"/>
</dbReference>
<protein>
    <recommendedName>
        <fullName evidence="3">Zn(2)-C6 fungal-type domain-containing protein</fullName>
    </recommendedName>
</protein>
<proteinExistence type="predicted"/>